<evidence type="ECO:0000313" key="2">
    <source>
        <dbReference type="Proteomes" id="UP001196316"/>
    </source>
</evidence>
<protein>
    <recommendedName>
        <fullName evidence="3">WG repeat-containing protein</fullName>
    </recommendedName>
</protein>
<sequence length="571" mass="65394">MKYITFKVGKIRKVFALFILLLFSISVYSQELHVKSFGIAESDLSAQTQPRKDLNDKNCALVKVGIGLQGVQFEGNVVGNVVNKVGEYWVYIPRGSRMLKVKHSDYSPVLIVFANYGVDRLEGNRTYDLSLTARMVEKNTLKLDNLLKEQYDALLAKAESCYNEKDYKSAKTYYGEILQPDFKQFSNSALYDKISLCDTILSAQRAHNAITKELATVFNNLSPYSEPIGFSGGVMVVDYGYGNVDLITKEGNKMCFSRMFLEWPKMYSEDKLAVSLDGKNCFLNKTGAVVNNRNSDYESKLKDKQNIGFLPFYNGLSIMYNRDNGNKGLLNEFGQIVLPLSNYKGIWVLKDKIIFASDKQIYKYSRVGGQSEVVKKKYIYKIFDYNGYVRSVNEDYILIENNKKCSLFAFDKTGSLVGQLYTFESDRVKEYSPKLVMCKINEKYFLYNFLTEERTDLDGYLVGNYNNLHFDGKKCYDTEGNLKFIYPQKILCATAGYSGGFLLVCDKNTFYYIDEFGKKLINSEFYFSNDKAKELFSSGFRKPFSEGFGLIMKNGKWGLIDRFGNTTFDYM</sequence>
<evidence type="ECO:0008006" key="3">
    <source>
        <dbReference type="Google" id="ProtNLM"/>
    </source>
</evidence>
<accession>A0AAW4N7S4</accession>
<dbReference type="RefSeq" id="WP_217325954.1">
    <property type="nucleotide sequence ID" value="NZ_JAHOEK010000001.1"/>
</dbReference>
<dbReference type="AlphaFoldDB" id="A0AAW4N7S4"/>
<name>A0AAW4N7S4_9BACT</name>
<reference evidence="1" key="1">
    <citation type="submission" date="2021-06" db="EMBL/GenBank/DDBJ databases">
        <title>Collection of gut derived symbiotic bacterial strains cultured from healthy donors.</title>
        <authorList>
            <person name="Lin H."/>
            <person name="Littmann E."/>
            <person name="Pamer E.G."/>
        </authorList>
    </citation>
    <scope>NUCLEOTIDE SEQUENCE</scope>
    <source>
        <strain evidence="1">MSK.21.60</strain>
    </source>
</reference>
<dbReference type="EMBL" id="JAHOEP010000003">
    <property type="protein sequence ID" value="MBV3407053.1"/>
    <property type="molecule type" value="Genomic_DNA"/>
</dbReference>
<organism evidence="1 2">
    <name type="scientific">Segatella copri</name>
    <dbReference type="NCBI Taxonomy" id="165179"/>
    <lineage>
        <taxon>Bacteria</taxon>
        <taxon>Pseudomonadati</taxon>
        <taxon>Bacteroidota</taxon>
        <taxon>Bacteroidia</taxon>
        <taxon>Bacteroidales</taxon>
        <taxon>Prevotellaceae</taxon>
        <taxon>Segatella</taxon>
    </lineage>
</organism>
<proteinExistence type="predicted"/>
<evidence type="ECO:0000313" key="1">
    <source>
        <dbReference type="EMBL" id="MBV3407053.1"/>
    </source>
</evidence>
<comment type="caution">
    <text evidence="1">The sequence shown here is derived from an EMBL/GenBank/DDBJ whole genome shotgun (WGS) entry which is preliminary data.</text>
</comment>
<gene>
    <name evidence="1" type="ORF">KSW80_01280</name>
</gene>
<dbReference type="Proteomes" id="UP001196316">
    <property type="component" value="Unassembled WGS sequence"/>
</dbReference>